<sequence>MKRCRRSDAGYDIACKVYNERPFATEFRDGHQGPRPSPLGPSVPVAQGQARPTPLVPAVTVFQGPPRLQRPQGPPVQRPQGPPVPRPPPPPPGPRPYIPPPTRMPTPLPHPVMRLPQPRRDVQPSIGRTQSCSPRDPTCQSGDSYLATTATRHLTEISGRSRTEKSPPICPLLVISNS</sequence>
<proteinExistence type="predicted"/>
<evidence type="ECO:0000256" key="1">
    <source>
        <dbReference type="SAM" id="MobiDB-lite"/>
    </source>
</evidence>
<keyword evidence="3" id="KW-1185">Reference proteome</keyword>
<organism evidence="2 3">
    <name type="scientific">Pararge aegeria aegeria</name>
    <dbReference type="NCBI Taxonomy" id="348720"/>
    <lineage>
        <taxon>Eukaryota</taxon>
        <taxon>Metazoa</taxon>
        <taxon>Ecdysozoa</taxon>
        <taxon>Arthropoda</taxon>
        <taxon>Hexapoda</taxon>
        <taxon>Insecta</taxon>
        <taxon>Pterygota</taxon>
        <taxon>Neoptera</taxon>
        <taxon>Endopterygota</taxon>
        <taxon>Lepidoptera</taxon>
        <taxon>Glossata</taxon>
        <taxon>Ditrysia</taxon>
        <taxon>Papilionoidea</taxon>
        <taxon>Nymphalidae</taxon>
        <taxon>Satyrinae</taxon>
        <taxon>Satyrini</taxon>
        <taxon>Parargina</taxon>
        <taxon>Pararge</taxon>
    </lineage>
</organism>
<name>A0A8S4QT48_9NEOP</name>
<accession>A0A8S4QT48</accession>
<evidence type="ECO:0000313" key="2">
    <source>
        <dbReference type="EMBL" id="CAH2217354.1"/>
    </source>
</evidence>
<feature type="compositionally biased region" description="Polar residues" evidence="1">
    <location>
        <begin position="126"/>
        <end position="143"/>
    </location>
</feature>
<protein>
    <submittedName>
        <fullName evidence="2">Jg5663 protein</fullName>
    </submittedName>
</protein>
<gene>
    <name evidence="2" type="primary">jg5663</name>
    <name evidence="2" type="ORF">PAEG_LOCUS5267</name>
</gene>
<dbReference type="Proteomes" id="UP000838756">
    <property type="component" value="Unassembled WGS sequence"/>
</dbReference>
<comment type="caution">
    <text evidence="2">The sequence shown here is derived from an EMBL/GenBank/DDBJ whole genome shotgun (WGS) entry which is preliminary data.</text>
</comment>
<dbReference type="AlphaFoldDB" id="A0A8S4QT48"/>
<reference evidence="2" key="1">
    <citation type="submission" date="2022-03" db="EMBL/GenBank/DDBJ databases">
        <authorList>
            <person name="Lindestad O."/>
        </authorList>
    </citation>
    <scope>NUCLEOTIDE SEQUENCE</scope>
</reference>
<evidence type="ECO:0000313" key="3">
    <source>
        <dbReference type="Proteomes" id="UP000838756"/>
    </source>
</evidence>
<dbReference type="EMBL" id="CAKXAJ010017978">
    <property type="protein sequence ID" value="CAH2217354.1"/>
    <property type="molecule type" value="Genomic_DNA"/>
</dbReference>
<dbReference type="OrthoDB" id="6932212at2759"/>
<feature type="region of interest" description="Disordered" evidence="1">
    <location>
        <begin position="26"/>
        <end position="143"/>
    </location>
</feature>
<feature type="compositionally biased region" description="Pro residues" evidence="1">
    <location>
        <begin position="72"/>
        <end position="110"/>
    </location>
</feature>